<dbReference type="AlphaFoldDB" id="B7VP09"/>
<dbReference type="InterPro" id="IPR038626">
    <property type="entry name" value="Rof-like_sf"/>
</dbReference>
<evidence type="ECO:0000313" key="1">
    <source>
        <dbReference type="EMBL" id="CAV18741.1"/>
    </source>
</evidence>
<dbReference type="eggNOG" id="COG4568">
    <property type="taxonomic scope" value="Bacteria"/>
</dbReference>
<reference evidence="1 2" key="1">
    <citation type="submission" date="2009-02" db="EMBL/GenBank/DDBJ databases">
        <title>Vibrio splendidus str. LGP32 complete genome.</title>
        <authorList>
            <person name="Mazel D."/>
            <person name="Le Roux F."/>
        </authorList>
    </citation>
    <scope>NUCLEOTIDE SEQUENCE [LARGE SCALE GENOMIC DNA]</scope>
    <source>
        <strain evidence="1 2">LGP32</strain>
    </source>
</reference>
<dbReference type="HOGENOM" id="CLU_176324_1_0_6"/>
<dbReference type="Gene3D" id="2.30.30.400">
    <property type="entry name" value="Rof-like"/>
    <property type="match status" value="1"/>
</dbReference>
<sequence>MNWRGIMISCNDYDYIEIVCMHRYPIKLTLKSGEQIECVGLDTQRNDSREECIKVSIQGVEQLVVLTDLSTLEVCVDNPHFQQISFKTS</sequence>
<dbReference type="STRING" id="575788.VS_1573"/>
<dbReference type="InterPro" id="IPR009778">
    <property type="entry name" value="ROF"/>
</dbReference>
<protein>
    <submittedName>
        <fullName evidence="1">Uncharacterized protein</fullName>
    </submittedName>
</protein>
<accession>B7VP09</accession>
<dbReference type="InterPro" id="IPR023534">
    <property type="entry name" value="Rof/RNase_P-like"/>
</dbReference>
<evidence type="ECO:0000313" key="2">
    <source>
        <dbReference type="Proteomes" id="UP000009100"/>
    </source>
</evidence>
<dbReference type="Proteomes" id="UP000009100">
    <property type="component" value="Chromosome 1"/>
</dbReference>
<dbReference type="EMBL" id="FM954972">
    <property type="protein sequence ID" value="CAV18741.1"/>
    <property type="molecule type" value="Genomic_DNA"/>
</dbReference>
<organism evidence="1 2">
    <name type="scientific">Vibrio atlanticus (strain LGP32)</name>
    <name type="common">Vibrio splendidus (strain Mel32)</name>
    <dbReference type="NCBI Taxonomy" id="575788"/>
    <lineage>
        <taxon>Bacteria</taxon>
        <taxon>Pseudomonadati</taxon>
        <taxon>Pseudomonadota</taxon>
        <taxon>Gammaproteobacteria</taxon>
        <taxon>Vibrionales</taxon>
        <taxon>Vibrionaceae</taxon>
        <taxon>Vibrio</taxon>
    </lineage>
</organism>
<proteinExistence type="predicted"/>
<name>B7VP09_VIBA3</name>
<dbReference type="Pfam" id="PF07073">
    <property type="entry name" value="ROF"/>
    <property type="match status" value="1"/>
</dbReference>
<dbReference type="KEGG" id="vsp:VS_1573"/>
<dbReference type="SUPFAM" id="SSF101744">
    <property type="entry name" value="Rof/RNase P subunit-like"/>
    <property type="match status" value="1"/>
</dbReference>
<gene>
    <name evidence="1" type="ordered locus">VS_1573</name>
</gene>